<protein>
    <submittedName>
        <fullName evidence="1">Uncharacterized protein</fullName>
    </submittedName>
</protein>
<name>A0A2W2DAE5_9ACTN</name>
<evidence type="ECO:0000313" key="2">
    <source>
        <dbReference type="Proteomes" id="UP000249304"/>
    </source>
</evidence>
<gene>
    <name evidence="1" type="ORF">C1J01_38385</name>
</gene>
<dbReference type="EMBL" id="POUD01000257">
    <property type="protein sequence ID" value="PZG08916.1"/>
    <property type="molecule type" value="Genomic_DNA"/>
</dbReference>
<dbReference type="RefSeq" id="WP_111183883.1">
    <property type="nucleotide sequence ID" value="NZ_POUD01000257.1"/>
</dbReference>
<dbReference type="Proteomes" id="UP000249304">
    <property type="component" value="Unassembled WGS sequence"/>
</dbReference>
<organism evidence="1 2">
    <name type="scientific">Nonomuraea aridisoli</name>
    <dbReference type="NCBI Taxonomy" id="2070368"/>
    <lineage>
        <taxon>Bacteria</taxon>
        <taxon>Bacillati</taxon>
        <taxon>Actinomycetota</taxon>
        <taxon>Actinomycetes</taxon>
        <taxon>Streptosporangiales</taxon>
        <taxon>Streptosporangiaceae</taxon>
        <taxon>Nonomuraea</taxon>
    </lineage>
</organism>
<dbReference type="OrthoDB" id="7574889at2"/>
<proteinExistence type="predicted"/>
<comment type="caution">
    <text evidence="1">The sequence shown here is derived from an EMBL/GenBank/DDBJ whole genome shotgun (WGS) entry which is preliminary data.</text>
</comment>
<evidence type="ECO:0000313" key="1">
    <source>
        <dbReference type="EMBL" id="PZG08916.1"/>
    </source>
</evidence>
<keyword evidence="2" id="KW-1185">Reference proteome</keyword>
<dbReference type="AlphaFoldDB" id="A0A2W2DAE5"/>
<sequence>MKLWEMIRDHIAAARAHAGLDKGVSAWTAQQISTRATAQTDKILASARRALGLLDQDSTHLTHVIFLIRGQICGTPPPRWAAVTDFPFDQR</sequence>
<accession>A0A2W2DAE5</accession>
<reference evidence="1 2" key="1">
    <citation type="submission" date="2018-01" db="EMBL/GenBank/DDBJ databases">
        <title>Draft genome sequence of Nonomuraea sp. KC333.</title>
        <authorList>
            <person name="Sahin N."/>
            <person name="Saygin H."/>
            <person name="Ay H."/>
        </authorList>
    </citation>
    <scope>NUCLEOTIDE SEQUENCE [LARGE SCALE GENOMIC DNA]</scope>
    <source>
        <strain evidence="1 2">KC333</strain>
    </source>
</reference>